<evidence type="ECO:0000256" key="1">
    <source>
        <dbReference type="SAM" id="Phobius"/>
    </source>
</evidence>
<feature type="transmembrane region" description="Helical" evidence="1">
    <location>
        <begin position="240"/>
        <end position="265"/>
    </location>
</feature>
<accession>A0ABV5EDC5</accession>
<keyword evidence="1" id="KW-0812">Transmembrane</keyword>
<feature type="transmembrane region" description="Helical" evidence="1">
    <location>
        <begin position="466"/>
        <end position="489"/>
    </location>
</feature>
<dbReference type="EMBL" id="JAYMRP010000016">
    <property type="protein sequence ID" value="MFB8774860.1"/>
    <property type="molecule type" value="Genomic_DNA"/>
</dbReference>
<feature type="transmembrane region" description="Helical" evidence="1">
    <location>
        <begin position="204"/>
        <end position="228"/>
    </location>
</feature>
<comment type="caution">
    <text evidence="2">The sequence shown here is derived from an EMBL/GenBank/DDBJ whole genome shotgun (WGS) entry which is preliminary data.</text>
</comment>
<feature type="transmembrane region" description="Helical" evidence="1">
    <location>
        <begin position="98"/>
        <end position="116"/>
    </location>
</feature>
<evidence type="ECO:0000313" key="3">
    <source>
        <dbReference type="Proteomes" id="UP001585080"/>
    </source>
</evidence>
<sequence length="524" mass="55502">MPSPSPPYQRRPEPPRPWWLLLGAETPLAPHGCSTPEGRTADCDARTIKVSDLYCRSHDAFLPLRNIRKPEHLLNPVGLLPRLLTAGLLWTAQFGSPYPLWALAFLLAAAVLLLPLRRWAVTWRTAAVGWLVTCVLVVAARWTSHEVDRAASTTLLMLGSVAVAVRCAGEATTGASTRALREASARRAATAVTPGPNPARGTRAAGMIAATLAPVPAALLFLAVRHLAPDHWLAELPGWAWHWIALAAPTAVAGALLATLVAGALQGAGRIDRHVTRLTRPVPKPRRPVWTYPVRGQNTHGTRDLAARLTRVCLRVGEHTLDAFLKASAFATGVLLAFGHLCLASLRAVAEWLWRQAVLLVRRTALSLLMAKDTLGETVPVAFVSAGTTLRTVALPLAGLAVAGVSLAALANEVPSYLVDGRLTVLGSALAATACAVLGITAAWIGLAGQPVRDSLDSARHSAETALPHILLTAALTGWAISLPTWLGFGHITPGWLTYTLTTCPVALIAAHVVRRKQGGKGPG</sequence>
<keyword evidence="3" id="KW-1185">Reference proteome</keyword>
<protein>
    <recommendedName>
        <fullName evidence="4">Integral membrane protein</fullName>
    </recommendedName>
</protein>
<gene>
    <name evidence="2" type="ORF">VSS16_19355</name>
</gene>
<keyword evidence="1" id="KW-1133">Transmembrane helix</keyword>
<keyword evidence="1" id="KW-0472">Membrane</keyword>
<organism evidence="2 3">
    <name type="scientific">Streptomyces broussonetiae</name>
    <dbReference type="NCBI Taxonomy" id="2686304"/>
    <lineage>
        <taxon>Bacteria</taxon>
        <taxon>Bacillati</taxon>
        <taxon>Actinomycetota</taxon>
        <taxon>Actinomycetes</taxon>
        <taxon>Kitasatosporales</taxon>
        <taxon>Streptomycetaceae</taxon>
        <taxon>Streptomyces</taxon>
    </lineage>
</organism>
<proteinExistence type="predicted"/>
<evidence type="ECO:0000313" key="2">
    <source>
        <dbReference type="EMBL" id="MFB8774860.1"/>
    </source>
</evidence>
<dbReference type="Proteomes" id="UP001585080">
    <property type="component" value="Unassembled WGS sequence"/>
</dbReference>
<evidence type="ECO:0008006" key="4">
    <source>
        <dbReference type="Google" id="ProtNLM"/>
    </source>
</evidence>
<dbReference type="RefSeq" id="WP_376733547.1">
    <property type="nucleotide sequence ID" value="NZ_JAYMRP010000016.1"/>
</dbReference>
<reference evidence="2 3" key="1">
    <citation type="submission" date="2024-01" db="EMBL/GenBank/DDBJ databases">
        <title>Genome mining of biosynthetic gene clusters to explore secondary metabolites of Streptomyces sp.</title>
        <authorList>
            <person name="Baig A."/>
            <person name="Ajitkumar Shintre N."/>
            <person name="Kumar H."/>
            <person name="Anbarasu A."/>
            <person name="Ramaiah S."/>
        </authorList>
    </citation>
    <scope>NUCLEOTIDE SEQUENCE [LARGE SCALE GENOMIC DNA]</scope>
    <source>
        <strain evidence="2 3">A57</strain>
    </source>
</reference>
<feature type="transmembrane region" description="Helical" evidence="1">
    <location>
        <begin position="423"/>
        <end position="445"/>
    </location>
</feature>
<feature type="transmembrane region" description="Helical" evidence="1">
    <location>
        <begin position="392"/>
        <end position="411"/>
    </location>
</feature>
<feature type="transmembrane region" description="Helical" evidence="1">
    <location>
        <begin position="495"/>
        <end position="514"/>
    </location>
</feature>
<name>A0ABV5EDC5_9ACTN</name>